<feature type="domain" description="RNA polymerase sigma factor 70 region 4 type 2" evidence="8">
    <location>
        <begin position="128"/>
        <end position="179"/>
    </location>
</feature>
<dbReference type="GO" id="GO:0003677">
    <property type="term" value="F:DNA binding"/>
    <property type="evidence" value="ECO:0007669"/>
    <property type="project" value="UniProtKB-KW"/>
</dbReference>
<dbReference type="PROSITE" id="PS01063">
    <property type="entry name" value="SIGMA70_ECF"/>
    <property type="match status" value="1"/>
</dbReference>
<evidence type="ECO:0000259" key="7">
    <source>
        <dbReference type="Pfam" id="PF04542"/>
    </source>
</evidence>
<dbReference type="InterPro" id="IPR000838">
    <property type="entry name" value="RNA_pol_sigma70_ECF_CS"/>
</dbReference>
<dbReference type="InterPro" id="IPR013324">
    <property type="entry name" value="RNA_pol_sigma_r3/r4-like"/>
</dbReference>
<keyword evidence="3 6" id="KW-0731">Sigma factor</keyword>
<dbReference type="AlphaFoldDB" id="A0A2U9PRM5"/>
<evidence type="ECO:0000256" key="5">
    <source>
        <dbReference type="ARBA" id="ARBA00023163"/>
    </source>
</evidence>
<dbReference type="RefSeq" id="WP_003894930.1">
    <property type="nucleotide sequence ID" value="NZ_CP027541.1"/>
</dbReference>
<comment type="similarity">
    <text evidence="1 6">Belongs to the sigma-70 factor family. ECF subfamily.</text>
</comment>
<dbReference type="Gene3D" id="1.10.1740.10">
    <property type="match status" value="1"/>
</dbReference>
<dbReference type="GeneID" id="93458247"/>
<dbReference type="GO" id="GO:0016987">
    <property type="term" value="F:sigma factor activity"/>
    <property type="evidence" value="ECO:0007669"/>
    <property type="project" value="UniProtKB-KW"/>
</dbReference>
<keyword evidence="5 6" id="KW-0804">Transcription</keyword>
<dbReference type="GO" id="GO:0006352">
    <property type="term" value="P:DNA-templated transcription initiation"/>
    <property type="evidence" value="ECO:0007669"/>
    <property type="project" value="InterPro"/>
</dbReference>
<evidence type="ECO:0000313" key="9">
    <source>
        <dbReference type="EMBL" id="AWT54459.1"/>
    </source>
</evidence>
<accession>A0A2U9PRM5</accession>
<proteinExistence type="inferred from homology"/>
<protein>
    <recommendedName>
        <fullName evidence="6">RNA polymerase sigma factor</fullName>
    </recommendedName>
</protein>
<evidence type="ECO:0000256" key="4">
    <source>
        <dbReference type="ARBA" id="ARBA00023125"/>
    </source>
</evidence>
<dbReference type="PANTHER" id="PTHR43133">
    <property type="entry name" value="RNA POLYMERASE ECF-TYPE SIGMA FACTO"/>
    <property type="match status" value="1"/>
</dbReference>
<name>A0A2U9PRM5_MYCSE</name>
<dbReference type="CDD" id="cd06171">
    <property type="entry name" value="Sigma70_r4"/>
    <property type="match status" value="1"/>
</dbReference>
<evidence type="ECO:0000259" key="8">
    <source>
        <dbReference type="Pfam" id="PF08281"/>
    </source>
</evidence>
<reference evidence="9 10" key="1">
    <citation type="journal article" date="2013" name="Genome Announc.">
        <title>Draft genome sequence of MKD8, a conjugal recipient Mycobacterium smegmatis strain.</title>
        <authorList>
            <person name="Gray T.A."/>
            <person name="Palumbo M.J."/>
            <person name="Derbyshire K.M."/>
        </authorList>
    </citation>
    <scope>NUCLEOTIDE SEQUENCE [LARGE SCALE GENOMIC DNA]</scope>
    <source>
        <strain evidence="9 10">MKD8</strain>
    </source>
</reference>
<dbReference type="InterPro" id="IPR036388">
    <property type="entry name" value="WH-like_DNA-bd_sf"/>
</dbReference>
<dbReference type="InterPro" id="IPR007627">
    <property type="entry name" value="RNA_pol_sigma70_r2"/>
</dbReference>
<gene>
    <name evidence="9" type="ORF">D806_034870</name>
</gene>
<reference evidence="10" key="2">
    <citation type="submission" date="2018-03" db="EMBL/GenBank/DDBJ databases">
        <authorList>
            <person name="Derbyshire K."/>
            <person name="Gray T.A."/>
            <person name="Champion M."/>
        </authorList>
    </citation>
    <scope>NUCLEOTIDE SEQUENCE [LARGE SCALE GENOMIC DNA]</scope>
    <source>
        <strain evidence="10">MKD8</strain>
    </source>
</reference>
<keyword evidence="4 6" id="KW-0238">DNA-binding</keyword>
<dbReference type="NCBIfam" id="TIGR02937">
    <property type="entry name" value="sigma70-ECF"/>
    <property type="match status" value="1"/>
</dbReference>
<evidence type="ECO:0000256" key="6">
    <source>
        <dbReference type="RuleBase" id="RU000716"/>
    </source>
</evidence>
<dbReference type="EMBL" id="CP027541">
    <property type="protein sequence ID" value="AWT54459.1"/>
    <property type="molecule type" value="Genomic_DNA"/>
</dbReference>
<dbReference type="Pfam" id="PF04542">
    <property type="entry name" value="Sigma70_r2"/>
    <property type="match status" value="1"/>
</dbReference>
<evidence type="ECO:0000313" key="10">
    <source>
        <dbReference type="Proteomes" id="UP000011200"/>
    </source>
</evidence>
<organism evidence="9 10">
    <name type="scientific">Mycolicibacterium smegmatis (strain MKD8)</name>
    <name type="common">Mycobacterium smegmatis</name>
    <dbReference type="NCBI Taxonomy" id="1214915"/>
    <lineage>
        <taxon>Bacteria</taxon>
        <taxon>Bacillati</taxon>
        <taxon>Actinomycetota</taxon>
        <taxon>Actinomycetes</taxon>
        <taxon>Mycobacteriales</taxon>
        <taxon>Mycobacteriaceae</taxon>
        <taxon>Mycolicibacterium</taxon>
    </lineage>
</organism>
<dbReference type="FunFam" id="1.10.10.10:FF:000068">
    <property type="entry name" value="RNA polymerase sigma factor"/>
    <property type="match status" value="1"/>
</dbReference>
<dbReference type="Proteomes" id="UP000011200">
    <property type="component" value="Chromosome"/>
</dbReference>
<dbReference type="Pfam" id="PF08281">
    <property type="entry name" value="Sigma70_r4_2"/>
    <property type="match status" value="1"/>
</dbReference>
<dbReference type="InterPro" id="IPR039425">
    <property type="entry name" value="RNA_pol_sigma-70-like"/>
</dbReference>
<dbReference type="InterPro" id="IPR013325">
    <property type="entry name" value="RNA_pol_sigma_r2"/>
</dbReference>
<evidence type="ECO:0000256" key="2">
    <source>
        <dbReference type="ARBA" id="ARBA00023015"/>
    </source>
</evidence>
<dbReference type="SUPFAM" id="SSF88946">
    <property type="entry name" value="Sigma2 domain of RNA polymerase sigma factors"/>
    <property type="match status" value="1"/>
</dbReference>
<dbReference type="InterPro" id="IPR014284">
    <property type="entry name" value="RNA_pol_sigma-70_dom"/>
</dbReference>
<dbReference type="PANTHER" id="PTHR43133:SF59">
    <property type="entry name" value="ECF RNA POLYMERASE SIGMA FACTOR SIGR"/>
    <property type="match status" value="1"/>
</dbReference>
<dbReference type="InterPro" id="IPR013249">
    <property type="entry name" value="RNA_pol_sigma70_r4_t2"/>
</dbReference>
<evidence type="ECO:0000256" key="3">
    <source>
        <dbReference type="ARBA" id="ARBA00023082"/>
    </source>
</evidence>
<dbReference type="SUPFAM" id="SSF88659">
    <property type="entry name" value="Sigma3 and sigma4 domains of RNA polymerase sigma factors"/>
    <property type="match status" value="1"/>
</dbReference>
<sequence>MTCHAATAPDGGPGADLSARFARDVVPMVDRLYGAALRLTANPQDAEDLVQETILRAYTGFHTFREGSNLTAWLYRILHNTWINLYRKRQRRPNEVPMEGVTDGEVLRFRHALRSAEVDALEALPDTEIKEALADLREQYRIVVYYADVEGLSYKQIAEITGTALGTVMSRLHRGRRQLRASLRQVAEQRGLVSETVQ</sequence>
<feature type="domain" description="RNA polymerase sigma-70 region 2" evidence="7">
    <location>
        <begin position="30"/>
        <end position="92"/>
    </location>
</feature>
<dbReference type="GO" id="GO:0009408">
    <property type="term" value="P:response to heat"/>
    <property type="evidence" value="ECO:0007669"/>
    <property type="project" value="UniProtKB-ARBA"/>
</dbReference>
<keyword evidence="2 6" id="KW-0805">Transcription regulation</keyword>
<dbReference type="Gene3D" id="1.10.10.10">
    <property type="entry name" value="Winged helix-like DNA-binding domain superfamily/Winged helix DNA-binding domain"/>
    <property type="match status" value="1"/>
</dbReference>
<evidence type="ECO:0000256" key="1">
    <source>
        <dbReference type="ARBA" id="ARBA00010641"/>
    </source>
</evidence>